<dbReference type="PANTHER" id="PTHR47178:SF3">
    <property type="entry name" value="FAD-BINDING DOMAIN-CONTAINING PROTEIN"/>
    <property type="match status" value="1"/>
</dbReference>
<keyword evidence="5" id="KW-0503">Monooxygenase</keyword>
<keyword evidence="3" id="KW-0274">FAD</keyword>
<dbReference type="Proteomes" id="UP001521116">
    <property type="component" value="Unassembled WGS sequence"/>
</dbReference>
<organism evidence="8 9">
    <name type="scientific">Neofusicoccum ribis</name>
    <dbReference type="NCBI Taxonomy" id="45134"/>
    <lineage>
        <taxon>Eukaryota</taxon>
        <taxon>Fungi</taxon>
        <taxon>Dikarya</taxon>
        <taxon>Ascomycota</taxon>
        <taxon>Pezizomycotina</taxon>
        <taxon>Dothideomycetes</taxon>
        <taxon>Dothideomycetes incertae sedis</taxon>
        <taxon>Botryosphaeriales</taxon>
        <taxon>Botryosphaeriaceae</taxon>
        <taxon>Neofusicoccum</taxon>
    </lineage>
</organism>
<protein>
    <recommendedName>
        <fullName evidence="7">FAD-binding domain-containing protein</fullName>
    </recommendedName>
</protein>
<evidence type="ECO:0000256" key="5">
    <source>
        <dbReference type="ARBA" id="ARBA00023033"/>
    </source>
</evidence>
<name>A0ABR3TEN2_9PEZI</name>
<evidence type="ECO:0000256" key="1">
    <source>
        <dbReference type="ARBA" id="ARBA00001974"/>
    </source>
</evidence>
<dbReference type="Pfam" id="PF01494">
    <property type="entry name" value="FAD_binding_3"/>
    <property type="match status" value="1"/>
</dbReference>
<comment type="cofactor">
    <cofactor evidence="1">
        <name>FAD</name>
        <dbReference type="ChEBI" id="CHEBI:57692"/>
    </cofactor>
</comment>
<dbReference type="PANTHER" id="PTHR47178">
    <property type="entry name" value="MONOOXYGENASE, FAD-BINDING"/>
    <property type="match status" value="1"/>
</dbReference>
<gene>
    <name evidence="8" type="ORF">SLS56_000441</name>
</gene>
<keyword evidence="2" id="KW-0285">Flavoprotein</keyword>
<comment type="caution">
    <text evidence="8">The sequence shown here is derived from an EMBL/GenBank/DDBJ whole genome shotgun (WGS) entry which is preliminary data.</text>
</comment>
<keyword evidence="4" id="KW-0560">Oxidoreductase</keyword>
<feature type="domain" description="FAD-binding" evidence="7">
    <location>
        <begin position="340"/>
        <end position="405"/>
    </location>
</feature>
<evidence type="ECO:0000256" key="6">
    <source>
        <dbReference type="SAM" id="MobiDB-lite"/>
    </source>
</evidence>
<feature type="region of interest" description="Disordered" evidence="6">
    <location>
        <begin position="430"/>
        <end position="453"/>
    </location>
</feature>
<evidence type="ECO:0000259" key="7">
    <source>
        <dbReference type="Pfam" id="PF01494"/>
    </source>
</evidence>
<evidence type="ECO:0000256" key="4">
    <source>
        <dbReference type="ARBA" id="ARBA00023002"/>
    </source>
</evidence>
<evidence type="ECO:0000256" key="2">
    <source>
        <dbReference type="ARBA" id="ARBA00022630"/>
    </source>
</evidence>
<dbReference type="EMBL" id="JAJVDC020000002">
    <property type="protein sequence ID" value="KAL1637884.1"/>
    <property type="molecule type" value="Genomic_DNA"/>
</dbReference>
<evidence type="ECO:0000313" key="9">
    <source>
        <dbReference type="Proteomes" id="UP001521116"/>
    </source>
</evidence>
<reference evidence="8 9" key="1">
    <citation type="submission" date="2024-02" db="EMBL/GenBank/DDBJ databases">
        <title>De novo assembly and annotation of 12 fungi associated with fruit tree decline syndrome in Ontario, Canada.</title>
        <authorList>
            <person name="Sulman M."/>
            <person name="Ellouze W."/>
            <person name="Ilyukhin E."/>
        </authorList>
    </citation>
    <scope>NUCLEOTIDE SEQUENCE [LARGE SCALE GENOMIC DNA]</scope>
    <source>
        <strain evidence="8 9">M1-105</strain>
    </source>
</reference>
<proteinExistence type="predicted"/>
<dbReference type="SUPFAM" id="SSF51905">
    <property type="entry name" value="FAD/NAD(P)-binding domain"/>
    <property type="match status" value="1"/>
</dbReference>
<dbReference type="InterPro" id="IPR002938">
    <property type="entry name" value="FAD-bd"/>
</dbReference>
<dbReference type="Gene3D" id="3.50.50.60">
    <property type="entry name" value="FAD/NAD(P)-binding domain"/>
    <property type="match status" value="1"/>
</dbReference>
<dbReference type="InterPro" id="IPR036188">
    <property type="entry name" value="FAD/NAD-bd_sf"/>
</dbReference>
<feature type="compositionally biased region" description="Basic and acidic residues" evidence="6">
    <location>
        <begin position="431"/>
        <end position="453"/>
    </location>
</feature>
<evidence type="ECO:0000256" key="3">
    <source>
        <dbReference type="ARBA" id="ARBA00022827"/>
    </source>
</evidence>
<accession>A0ABR3TEN2</accession>
<sequence length="453" mass="50164">MGSASEGISVMVIGAGAGRSGGRLIAQGLRKTGIACTVFEQDASLDARSRDWDFGIYWAQTPLEACLPQDVRDRIATAQVDNVAPAPDAFFPVFNGATGEVIKRVPTPYYLRLRRREFSRVMGSGIDIRGWGKKYNKRLTSVDATSGPGVTATFADGTRHTASLLVGAEGAHSLVREHLLGPEKGRVLHSPFVLSMVLTKLPAEQALAYREKHHRICATFHPNGTFLWIGGRTPLSSFLFPPLRVPNGLTDADAPAVHDAYDKPDPADAEFVIMCSWKHSGALPIDKDSPRAIIRDMKRRGEAWAEPFRGIIQAIDEDRKAWTGYLPYWPTRGWEGHEARGRVTLAGDAAHPMTPHRGQGLNNAILDCDQLVKQIDAMPERSPEALARAVERYEEEMWKRGHEAVMSSLENSMAVHDWEMLTQSPLFKAGVQKEVEEEEGKKRPEARQEEVRT</sequence>
<keyword evidence="9" id="KW-1185">Reference proteome</keyword>
<evidence type="ECO:0000313" key="8">
    <source>
        <dbReference type="EMBL" id="KAL1637884.1"/>
    </source>
</evidence>